<comment type="caution">
    <text evidence="1">The sequence shown here is derived from an EMBL/GenBank/DDBJ whole genome shotgun (WGS) entry which is preliminary data.</text>
</comment>
<gene>
    <name evidence="1" type="ORF">ACJRO7_029165</name>
</gene>
<dbReference type="Proteomes" id="UP001634007">
    <property type="component" value="Unassembled WGS sequence"/>
</dbReference>
<dbReference type="SUPFAM" id="SSF47095">
    <property type="entry name" value="HMG-box"/>
    <property type="match status" value="1"/>
</dbReference>
<dbReference type="EMBL" id="JBJKBG010000007">
    <property type="protein sequence ID" value="KAL3732448.1"/>
    <property type="molecule type" value="Genomic_DNA"/>
</dbReference>
<evidence type="ECO:0008006" key="3">
    <source>
        <dbReference type="Google" id="ProtNLM"/>
    </source>
</evidence>
<proteinExistence type="predicted"/>
<sequence length="200" mass="23051">MARARKRVRATRRAADGSAFQNCDTCGESVAIALADMHECEEPKKEVKRFRGFCGVLKSNYVGEESAADQPRSAFCFFMESFLRNREGVHSIDVEREGFETWKNMSVEERQPYIIRERKIDSVYREALLREINDASEMEDEADSAMVGKFDLSQFYEDYEDGGNDDEDDDSGCFEAFPSFDTYEWRMVRSWVVKKGEAEG</sequence>
<organism evidence="1 2">
    <name type="scientific">Eucalyptus globulus</name>
    <name type="common">Tasmanian blue gum</name>
    <dbReference type="NCBI Taxonomy" id="34317"/>
    <lineage>
        <taxon>Eukaryota</taxon>
        <taxon>Viridiplantae</taxon>
        <taxon>Streptophyta</taxon>
        <taxon>Embryophyta</taxon>
        <taxon>Tracheophyta</taxon>
        <taxon>Spermatophyta</taxon>
        <taxon>Magnoliopsida</taxon>
        <taxon>eudicotyledons</taxon>
        <taxon>Gunneridae</taxon>
        <taxon>Pentapetalae</taxon>
        <taxon>rosids</taxon>
        <taxon>malvids</taxon>
        <taxon>Myrtales</taxon>
        <taxon>Myrtaceae</taxon>
        <taxon>Myrtoideae</taxon>
        <taxon>Eucalypteae</taxon>
        <taxon>Eucalyptus</taxon>
    </lineage>
</organism>
<dbReference type="Gene3D" id="1.10.30.10">
    <property type="entry name" value="High mobility group box domain"/>
    <property type="match status" value="1"/>
</dbReference>
<accession>A0ABD3JYC9</accession>
<dbReference type="AlphaFoldDB" id="A0ABD3JYC9"/>
<dbReference type="PANTHER" id="PTHR47658">
    <property type="entry name" value="HIGH MOBILITY GROUP B PROTEIN 12-RELATED"/>
    <property type="match status" value="1"/>
</dbReference>
<reference evidence="1 2" key="1">
    <citation type="submission" date="2024-11" db="EMBL/GenBank/DDBJ databases">
        <title>Chromosome-level genome assembly of Eucalyptus globulus Labill. provides insights into its genome evolution.</title>
        <authorList>
            <person name="Li X."/>
        </authorList>
    </citation>
    <scope>NUCLEOTIDE SEQUENCE [LARGE SCALE GENOMIC DNA]</scope>
    <source>
        <strain evidence="1">CL2024</strain>
        <tissue evidence="1">Fresh tender leaves</tissue>
    </source>
</reference>
<keyword evidence="2" id="KW-1185">Reference proteome</keyword>
<evidence type="ECO:0000313" key="2">
    <source>
        <dbReference type="Proteomes" id="UP001634007"/>
    </source>
</evidence>
<name>A0ABD3JYC9_EUCGL</name>
<evidence type="ECO:0000313" key="1">
    <source>
        <dbReference type="EMBL" id="KAL3732448.1"/>
    </source>
</evidence>
<dbReference type="PANTHER" id="PTHR47658:SF2">
    <property type="entry name" value="HMG-BOX (HIGH MOBILITY GROUP) DNA-BINDING FAMILY PROTEIN"/>
    <property type="match status" value="1"/>
</dbReference>
<protein>
    <recommendedName>
        <fullName evidence="3">HMG box domain-containing protein</fullName>
    </recommendedName>
</protein>
<dbReference type="InterPro" id="IPR036910">
    <property type="entry name" value="HMG_box_dom_sf"/>
</dbReference>